<protein>
    <submittedName>
        <fullName evidence="6">TetR family transcriptional regulator</fullName>
    </submittedName>
</protein>
<dbReference type="InterPro" id="IPR050109">
    <property type="entry name" value="HTH-type_TetR-like_transc_reg"/>
</dbReference>
<feature type="domain" description="HTH tetR-type" evidence="5">
    <location>
        <begin position="6"/>
        <end position="66"/>
    </location>
</feature>
<accession>A0AAC9VUQ7</accession>
<keyword evidence="1" id="KW-0805">Transcription regulation</keyword>
<dbReference type="Pfam" id="PF00440">
    <property type="entry name" value="TetR_N"/>
    <property type="match status" value="1"/>
</dbReference>
<dbReference type="PANTHER" id="PTHR30055">
    <property type="entry name" value="HTH-TYPE TRANSCRIPTIONAL REGULATOR RUTR"/>
    <property type="match status" value="1"/>
</dbReference>
<evidence type="ECO:0000259" key="5">
    <source>
        <dbReference type="PROSITE" id="PS50977"/>
    </source>
</evidence>
<gene>
    <name evidence="6" type="ORF">CKJ54_11380</name>
</gene>
<proteinExistence type="predicted"/>
<keyword evidence="3" id="KW-0804">Transcription</keyword>
<dbReference type="SUPFAM" id="SSF46689">
    <property type="entry name" value="Homeodomain-like"/>
    <property type="match status" value="1"/>
</dbReference>
<dbReference type="KEGG" id="mmal:CKJ54_11380"/>
<evidence type="ECO:0000256" key="1">
    <source>
        <dbReference type="ARBA" id="ARBA00023015"/>
    </source>
</evidence>
<sequence>MPRPRMHDPDAVLDAVEDLVARSGPSAVTIRAVGAAVGVSNGAVYHTFTSRGGLMGQAWLRAGRRFLAVQTALVDDAGAGTNPGGPVEAVVAAADAPVVFTERYPSSSTLLLRVRREEVLADDVPDDVADELRRLDKLLVDLMVRLATSVWERKDAAAVDTITSCVVDLPTALLLRRDRLGSTTARAHLRAAVRAVLEIGPPPQRQRRGSPR</sequence>
<dbReference type="PANTHER" id="PTHR30055:SF234">
    <property type="entry name" value="HTH-TYPE TRANSCRIPTIONAL REGULATOR BETI"/>
    <property type="match status" value="1"/>
</dbReference>
<dbReference type="GO" id="GO:0003700">
    <property type="term" value="F:DNA-binding transcription factor activity"/>
    <property type="evidence" value="ECO:0007669"/>
    <property type="project" value="TreeGrafter"/>
</dbReference>
<name>A0AAC9VUQ7_9MYCO</name>
<reference evidence="6 7" key="1">
    <citation type="submission" date="2017-08" db="EMBL/GenBank/DDBJ databases">
        <title>Phylogentic analysis of Mycobacterium avium complex whole genomes.</title>
        <authorList>
            <person name="Caverly L.J."/>
            <person name="Spilker T."/>
            <person name="LiPuma J."/>
        </authorList>
    </citation>
    <scope>NUCLEOTIDE SEQUENCE [LARGE SCALE GENOMIC DNA]</scope>
    <source>
        <strain evidence="6 7">FLAC0026</strain>
    </source>
</reference>
<evidence type="ECO:0000313" key="7">
    <source>
        <dbReference type="Proteomes" id="UP000216246"/>
    </source>
</evidence>
<evidence type="ECO:0000256" key="4">
    <source>
        <dbReference type="PROSITE-ProRule" id="PRU00335"/>
    </source>
</evidence>
<dbReference type="EMBL" id="CP023147">
    <property type="protein sequence ID" value="ASW90407.1"/>
    <property type="molecule type" value="Genomic_DNA"/>
</dbReference>
<dbReference type="RefSeq" id="WP_095577119.1">
    <property type="nucleotide sequence ID" value="NZ_CP023147.1"/>
</dbReference>
<dbReference type="GO" id="GO:0000976">
    <property type="term" value="F:transcription cis-regulatory region binding"/>
    <property type="evidence" value="ECO:0007669"/>
    <property type="project" value="TreeGrafter"/>
</dbReference>
<evidence type="ECO:0000313" key="6">
    <source>
        <dbReference type="EMBL" id="ASW90407.1"/>
    </source>
</evidence>
<dbReference type="Gene3D" id="1.10.357.10">
    <property type="entry name" value="Tetracycline Repressor, domain 2"/>
    <property type="match status" value="1"/>
</dbReference>
<dbReference type="Proteomes" id="UP000216246">
    <property type="component" value="Chromosome"/>
</dbReference>
<dbReference type="InterPro" id="IPR001647">
    <property type="entry name" value="HTH_TetR"/>
</dbReference>
<evidence type="ECO:0000256" key="3">
    <source>
        <dbReference type="ARBA" id="ARBA00023163"/>
    </source>
</evidence>
<dbReference type="PROSITE" id="PS50977">
    <property type="entry name" value="HTH_TETR_2"/>
    <property type="match status" value="1"/>
</dbReference>
<organism evidence="6 7">
    <name type="scientific">Mycobacterium marseillense</name>
    <dbReference type="NCBI Taxonomy" id="701042"/>
    <lineage>
        <taxon>Bacteria</taxon>
        <taxon>Bacillati</taxon>
        <taxon>Actinomycetota</taxon>
        <taxon>Actinomycetes</taxon>
        <taxon>Mycobacteriales</taxon>
        <taxon>Mycobacteriaceae</taxon>
        <taxon>Mycobacterium</taxon>
        <taxon>Mycobacterium avium complex (MAC)</taxon>
    </lineage>
</organism>
<evidence type="ECO:0000256" key="2">
    <source>
        <dbReference type="ARBA" id="ARBA00023125"/>
    </source>
</evidence>
<keyword evidence="2 4" id="KW-0238">DNA-binding</keyword>
<dbReference type="AlphaFoldDB" id="A0AAC9VUQ7"/>
<feature type="DNA-binding region" description="H-T-H motif" evidence="4">
    <location>
        <begin position="29"/>
        <end position="48"/>
    </location>
</feature>
<dbReference type="InterPro" id="IPR009057">
    <property type="entry name" value="Homeodomain-like_sf"/>
</dbReference>